<reference evidence="2 3" key="1">
    <citation type="submission" date="2017-02" db="EMBL/GenBank/DDBJ databases">
        <title>Bacillus pseudomycoides isolate FSL K6-0042.</title>
        <authorList>
            <person name="Kovac J."/>
        </authorList>
    </citation>
    <scope>NUCLEOTIDE SEQUENCE [LARGE SCALE GENOMIC DNA]</scope>
    <source>
        <strain evidence="2 3">FSL K6-0042</strain>
    </source>
</reference>
<comment type="caution">
    <text evidence="2">The sequence shown here is derived from an EMBL/GenBank/DDBJ whole genome shotgun (WGS) entry which is preliminary data.</text>
</comment>
<dbReference type="Proteomes" id="UP000195321">
    <property type="component" value="Unassembled WGS sequence"/>
</dbReference>
<evidence type="ECO:0000259" key="1">
    <source>
        <dbReference type="Pfam" id="PF01370"/>
    </source>
</evidence>
<dbReference type="InterPro" id="IPR001509">
    <property type="entry name" value="Epimerase_deHydtase"/>
</dbReference>
<dbReference type="SUPFAM" id="SSF51735">
    <property type="entry name" value="NAD(P)-binding Rossmann-fold domains"/>
    <property type="match status" value="1"/>
</dbReference>
<dbReference type="InterPro" id="IPR050177">
    <property type="entry name" value="Lipid_A_modif_metabolic_enz"/>
</dbReference>
<dbReference type="RefSeq" id="WP_016113768.1">
    <property type="nucleotide sequence ID" value="NZ_CP189809.1"/>
</dbReference>
<name>A0A1Y3MC42_9BACI</name>
<evidence type="ECO:0000313" key="3">
    <source>
        <dbReference type="Proteomes" id="UP000195321"/>
    </source>
</evidence>
<proteinExistence type="predicted"/>
<protein>
    <submittedName>
        <fullName evidence="2">NAD(P)-dependent oxidoreductase</fullName>
    </submittedName>
</protein>
<dbReference type="Pfam" id="PF01370">
    <property type="entry name" value="Epimerase"/>
    <property type="match status" value="1"/>
</dbReference>
<sequence>MKRVLIIGALSFVGYHLVNKMLAEEVEVYGLDFADLESMSKVSEEKLFLIGRNDLFMYSSIRDESGWKTVETDRFDAAYFCLCEPNRQSGFRNERIILQYLKRVIHMCERKQVKLNVLSSIEIANVQDLSENKRLFMKVEEEVEKANIRYSILRVPILYGPWQPSFMTYHRLILSELMEKEYELLQNENGADLLYVEDVCEYLWEKGKTIENLGVYNMISGKENLWEKGIILLNAEHKVKKTVKEVKREEIKSICIVKNTPLEFGLNKQLTHLKRYKELYEGQNTC</sequence>
<gene>
    <name evidence="2" type="ORF">BW425_15090</name>
</gene>
<dbReference type="InterPro" id="IPR036291">
    <property type="entry name" value="NAD(P)-bd_dom_sf"/>
</dbReference>
<organism evidence="2 3">
    <name type="scientific">Bacillus pseudomycoides</name>
    <dbReference type="NCBI Taxonomy" id="64104"/>
    <lineage>
        <taxon>Bacteria</taxon>
        <taxon>Bacillati</taxon>
        <taxon>Bacillota</taxon>
        <taxon>Bacilli</taxon>
        <taxon>Bacillales</taxon>
        <taxon>Bacillaceae</taxon>
        <taxon>Bacillus</taxon>
        <taxon>Bacillus cereus group</taxon>
    </lineage>
</organism>
<dbReference type="EMBL" id="MWPX01000016">
    <property type="protein sequence ID" value="OUM48027.1"/>
    <property type="molecule type" value="Genomic_DNA"/>
</dbReference>
<evidence type="ECO:0000313" key="2">
    <source>
        <dbReference type="EMBL" id="OUM48027.1"/>
    </source>
</evidence>
<dbReference type="Gene3D" id="3.40.50.720">
    <property type="entry name" value="NAD(P)-binding Rossmann-like Domain"/>
    <property type="match status" value="1"/>
</dbReference>
<accession>A0A1Y3MC42</accession>
<dbReference type="AlphaFoldDB" id="A0A1Y3MC42"/>
<dbReference type="PANTHER" id="PTHR43245">
    <property type="entry name" value="BIFUNCTIONAL POLYMYXIN RESISTANCE PROTEIN ARNA"/>
    <property type="match status" value="1"/>
</dbReference>
<feature type="domain" description="NAD-dependent epimerase/dehydratase" evidence="1">
    <location>
        <begin position="4"/>
        <end position="205"/>
    </location>
</feature>
<dbReference type="PANTHER" id="PTHR43245:SF11">
    <property type="entry name" value="LD23561P"/>
    <property type="match status" value="1"/>
</dbReference>